<evidence type="ECO:0008006" key="4">
    <source>
        <dbReference type="Google" id="ProtNLM"/>
    </source>
</evidence>
<evidence type="ECO:0000313" key="2">
    <source>
        <dbReference type="EMBL" id="KAK0722242.1"/>
    </source>
</evidence>
<name>A0AA40E268_9PEZI</name>
<accession>A0AA40E268</accession>
<gene>
    <name evidence="2" type="ORF">B0T26DRAFT_209501</name>
</gene>
<dbReference type="EMBL" id="JAUIRO010000003">
    <property type="protein sequence ID" value="KAK0722242.1"/>
    <property type="molecule type" value="Genomic_DNA"/>
</dbReference>
<feature type="chain" id="PRO_5041294972" description="Secreted protein" evidence="1">
    <location>
        <begin position="23"/>
        <end position="151"/>
    </location>
</feature>
<keyword evidence="3" id="KW-1185">Reference proteome</keyword>
<protein>
    <recommendedName>
        <fullName evidence="4">Secreted protein</fullName>
    </recommendedName>
</protein>
<reference evidence="2" key="1">
    <citation type="submission" date="2023-06" db="EMBL/GenBank/DDBJ databases">
        <title>Genome-scale phylogeny and comparative genomics of the fungal order Sordariales.</title>
        <authorList>
            <consortium name="Lawrence Berkeley National Laboratory"/>
            <person name="Hensen N."/>
            <person name="Bonometti L."/>
            <person name="Westerberg I."/>
            <person name="Brannstrom I.O."/>
            <person name="Guillou S."/>
            <person name="Cros-Aarteil S."/>
            <person name="Calhoun S."/>
            <person name="Haridas S."/>
            <person name="Kuo A."/>
            <person name="Mondo S."/>
            <person name="Pangilinan J."/>
            <person name="Riley R."/>
            <person name="LaButti K."/>
            <person name="Andreopoulos B."/>
            <person name="Lipzen A."/>
            <person name="Chen C."/>
            <person name="Yanf M."/>
            <person name="Daum C."/>
            <person name="Ng V."/>
            <person name="Clum A."/>
            <person name="Steindorff A."/>
            <person name="Ohm R."/>
            <person name="Martin F."/>
            <person name="Silar P."/>
            <person name="Natvig D."/>
            <person name="Lalanne C."/>
            <person name="Gautier V."/>
            <person name="Ament-velasquez S.L."/>
            <person name="Kruys A."/>
            <person name="Hutchinson M.I."/>
            <person name="Powell A.J."/>
            <person name="Barry K."/>
            <person name="Miller A.N."/>
            <person name="Grigoriev I.V."/>
            <person name="Debuchy R."/>
            <person name="Gladieux P."/>
            <person name="Thoren M.H."/>
            <person name="Johannesson H."/>
        </authorList>
    </citation>
    <scope>NUCLEOTIDE SEQUENCE</scope>
    <source>
        <strain evidence="2">SMH2392-1A</strain>
    </source>
</reference>
<evidence type="ECO:0000313" key="3">
    <source>
        <dbReference type="Proteomes" id="UP001172101"/>
    </source>
</evidence>
<dbReference type="AlphaFoldDB" id="A0AA40E268"/>
<proteinExistence type="predicted"/>
<dbReference type="GeneID" id="85317064"/>
<sequence>MAWQWGAGSLLARMAFLGLVASSPGGPFIHPATEGAAAGSWLYCWLAVEPVNPSGPGCVDLAAEVLQRAPQQTRAITIHPITITHYIHHSCSRGRRSGNGAPTYDNKDVTQLIACIYRLYRQRPSASRHCRILYRSRCVAPSPGSAPRTGA</sequence>
<keyword evidence="1" id="KW-0732">Signal</keyword>
<dbReference type="RefSeq" id="XP_060298166.1">
    <property type="nucleotide sequence ID" value="XM_060433794.1"/>
</dbReference>
<evidence type="ECO:0000256" key="1">
    <source>
        <dbReference type="SAM" id="SignalP"/>
    </source>
</evidence>
<comment type="caution">
    <text evidence="2">The sequence shown here is derived from an EMBL/GenBank/DDBJ whole genome shotgun (WGS) entry which is preliminary data.</text>
</comment>
<organism evidence="2 3">
    <name type="scientific">Lasiosphaeria miniovina</name>
    <dbReference type="NCBI Taxonomy" id="1954250"/>
    <lineage>
        <taxon>Eukaryota</taxon>
        <taxon>Fungi</taxon>
        <taxon>Dikarya</taxon>
        <taxon>Ascomycota</taxon>
        <taxon>Pezizomycotina</taxon>
        <taxon>Sordariomycetes</taxon>
        <taxon>Sordariomycetidae</taxon>
        <taxon>Sordariales</taxon>
        <taxon>Lasiosphaeriaceae</taxon>
        <taxon>Lasiosphaeria</taxon>
    </lineage>
</organism>
<dbReference type="Proteomes" id="UP001172101">
    <property type="component" value="Unassembled WGS sequence"/>
</dbReference>
<feature type="signal peptide" evidence="1">
    <location>
        <begin position="1"/>
        <end position="22"/>
    </location>
</feature>